<keyword evidence="3" id="KW-1185">Reference proteome</keyword>
<keyword evidence="1" id="KW-1133">Transmembrane helix</keyword>
<dbReference type="RefSeq" id="WP_154473738.1">
    <property type="nucleotide sequence ID" value="NZ_VUMD01000022.1"/>
</dbReference>
<comment type="caution">
    <text evidence="2">The sequence shown here is derived from an EMBL/GenBank/DDBJ whole genome shotgun (WGS) entry which is preliminary data.</text>
</comment>
<evidence type="ECO:0000256" key="1">
    <source>
        <dbReference type="SAM" id="Phobius"/>
    </source>
</evidence>
<keyword evidence="1" id="KW-0472">Membrane</keyword>
<reference evidence="2 3" key="1">
    <citation type="submission" date="2019-08" db="EMBL/GenBank/DDBJ databases">
        <title>In-depth cultivation of the pig gut microbiome towards novel bacterial diversity and tailored functional studies.</title>
        <authorList>
            <person name="Wylensek D."/>
            <person name="Hitch T.C.A."/>
            <person name="Clavel T."/>
        </authorList>
    </citation>
    <scope>NUCLEOTIDE SEQUENCE [LARGE SCALE GENOMIC DNA]</scope>
    <source>
        <strain evidence="2 3">WCA-389-WT-23D1</strain>
    </source>
</reference>
<name>A0A7X2NNT6_9CLOT</name>
<gene>
    <name evidence="2" type="ORF">FYJ39_17680</name>
</gene>
<protein>
    <submittedName>
        <fullName evidence="2">Uncharacterized protein</fullName>
    </submittedName>
</protein>
<keyword evidence="1" id="KW-0812">Transmembrane</keyword>
<dbReference type="Proteomes" id="UP000429958">
    <property type="component" value="Unassembled WGS sequence"/>
</dbReference>
<evidence type="ECO:0000313" key="3">
    <source>
        <dbReference type="Proteomes" id="UP000429958"/>
    </source>
</evidence>
<dbReference type="EMBL" id="VUMD01000022">
    <property type="protein sequence ID" value="MSS38311.1"/>
    <property type="molecule type" value="Genomic_DNA"/>
</dbReference>
<dbReference type="AlphaFoldDB" id="A0A7X2NNT6"/>
<accession>A0A7X2NNT6</accession>
<organism evidence="2 3">
    <name type="scientific">Clostridium porci</name>
    <dbReference type="NCBI Taxonomy" id="2605778"/>
    <lineage>
        <taxon>Bacteria</taxon>
        <taxon>Bacillati</taxon>
        <taxon>Bacillota</taxon>
        <taxon>Clostridia</taxon>
        <taxon>Eubacteriales</taxon>
        <taxon>Clostridiaceae</taxon>
        <taxon>Clostridium</taxon>
    </lineage>
</organism>
<proteinExistence type="predicted"/>
<evidence type="ECO:0000313" key="2">
    <source>
        <dbReference type="EMBL" id="MSS38311.1"/>
    </source>
</evidence>
<feature type="transmembrane region" description="Helical" evidence="1">
    <location>
        <begin position="238"/>
        <end position="258"/>
    </location>
</feature>
<sequence>MGAESIRKYMSLAICSITSFARDIQLDEGDSDNEVLVTISASVPEGFDLRVEVYLNDSLHPLTKNYQCTMELPLDKNTVYDVVVLSSTDVEDRYEFVSPTTLSPSTENYLTIQVNELFEEPREENNDSGKDGITEITDFDLAPLQYDFSNGQESGIIHISMKDYGVFDTVTYRLVVEKEVYDIILDSEHNFQADVILTEGSYKELESAFPELTETIRGTETIPSAQEVEEEPFDLTNLLFVIEGVLCGFGIGLAIFHFTRKRRK</sequence>